<evidence type="ECO:0000313" key="1">
    <source>
        <dbReference type="Ensembl" id="ENSSLUP00000037549.1"/>
    </source>
</evidence>
<sequence length="177" mass="20901">MKAYGVPWGVQLLTHPLHKLIAVQGQTRGMGEICWDTVWKNLYLNPDHQLIHFKCIHRMYLTPRKRHAMKLIPSPYYHLCTLNVSGSFLHMFWECPNVFAFWRHLCLTFSDMLGVNIPLSLTLLLLNDDYTLELSLQQKRILWTGLTAAKKTLVLNRKYDQMQWKHTYQTNYDGHDT</sequence>
<reference evidence="1" key="1">
    <citation type="submission" date="2025-08" db="UniProtKB">
        <authorList>
            <consortium name="Ensembl"/>
        </authorList>
    </citation>
    <scope>IDENTIFICATION</scope>
</reference>
<dbReference type="Ensembl" id="ENSSLUT00000038706.1">
    <property type="protein sequence ID" value="ENSSLUP00000037549.1"/>
    <property type="gene ID" value="ENSSLUG00000016751.1"/>
</dbReference>
<proteinExistence type="predicted"/>
<reference evidence="1" key="2">
    <citation type="submission" date="2025-09" db="UniProtKB">
        <authorList>
            <consortium name="Ensembl"/>
        </authorList>
    </citation>
    <scope>IDENTIFICATION</scope>
</reference>
<evidence type="ECO:0008006" key="3">
    <source>
        <dbReference type="Google" id="ProtNLM"/>
    </source>
</evidence>
<dbReference type="AlphaFoldDB" id="A0A8C9ZF71"/>
<organism evidence="1 2">
    <name type="scientific">Sander lucioperca</name>
    <name type="common">Pike-perch</name>
    <name type="synonym">Perca lucioperca</name>
    <dbReference type="NCBI Taxonomy" id="283035"/>
    <lineage>
        <taxon>Eukaryota</taxon>
        <taxon>Metazoa</taxon>
        <taxon>Chordata</taxon>
        <taxon>Craniata</taxon>
        <taxon>Vertebrata</taxon>
        <taxon>Euteleostomi</taxon>
        <taxon>Actinopterygii</taxon>
        <taxon>Neopterygii</taxon>
        <taxon>Teleostei</taxon>
        <taxon>Neoteleostei</taxon>
        <taxon>Acanthomorphata</taxon>
        <taxon>Eupercaria</taxon>
        <taxon>Perciformes</taxon>
        <taxon>Percoidei</taxon>
        <taxon>Percidae</taxon>
        <taxon>Luciopercinae</taxon>
        <taxon>Sander</taxon>
    </lineage>
</organism>
<protein>
    <recommendedName>
        <fullName evidence="3">Reverse transcriptase zinc-binding domain-containing protein</fullName>
    </recommendedName>
</protein>
<dbReference type="Proteomes" id="UP000694568">
    <property type="component" value="Unplaced"/>
</dbReference>
<evidence type="ECO:0000313" key="2">
    <source>
        <dbReference type="Proteomes" id="UP000694568"/>
    </source>
</evidence>
<accession>A0A8C9ZF71</accession>
<keyword evidence="2" id="KW-1185">Reference proteome</keyword>
<name>A0A8C9ZF71_SANLU</name>